<dbReference type="PROSITE" id="PS50222">
    <property type="entry name" value="EF_HAND_2"/>
    <property type="match status" value="3"/>
</dbReference>
<dbReference type="SMART" id="SM00054">
    <property type="entry name" value="EFh"/>
    <property type="match status" value="3"/>
</dbReference>
<evidence type="ECO:0000256" key="4">
    <source>
        <dbReference type="SAM" id="MobiDB-lite"/>
    </source>
</evidence>
<feature type="compositionally biased region" description="Polar residues" evidence="4">
    <location>
        <begin position="20"/>
        <end position="31"/>
    </location>
</feature>
<feature type="domain" description="EF-hand" evidence="5">
    <location>
        <begin position="48"/>
        <end position="83"/>
    </location>
</feature>
<dbReference type="GO" id="GO:0016460">
    <property type="term" value="C:myosin II complex"/>
    <property type="evidence" value="ECO:0007669"/>
    <property type="project" value="TreeGrafter"/>
</dbReference>
<dbReference type="AlphaFoldDB" id="A0AAJ8MDR7"/>
<evidence type="ECO:0000313" key="6">
    <source>
        <dbReference type="EMBL" id="WWC57533.1"/>
    </source>
</evidence>
<feature type="region of interest" description="Disordered" evidence="4">
    <location>
        <begin position="1"/>
        <end position="47"/>
    </location>
</feature>
<dbReference type="Gene3D" id="1.10.238.10">
    <property type="entry name" value="EF-hand"/>
    <property type="match status" value="2"/>
</dbReference>
<reference evidence="6" key="1">
    <citation type="submission" date="2013-07" db="EMBL/GenBank/DDBJ databases">
        <authorList>
            <consortium name="The Broad Institute Genome Sequencing Platform"/>
            <person name="Cuomo C."/>
            <person name="Litvintseva A."/>
            <person name="Chen Y."/>
            <person name="Heitman J."/>
            <person name="Sun S."/>
            <person name="Springer D."/>
            <person name="Dromer F."/>
            <person name="Young S.K."/>
            <person name="Zeng Q."/>
            <person name="Gargeya S."/>
            <person name="Fitzgerald M."/>
            <person name="Abouelleil A."/>
            <person name="Alvarado L."/>
            <person name="Berlin A.M."/>
            <person name="Chapman S.B."/>
            <person name="Dewar J."/>
            <person name="Goldberg J."/>
            <person name="Griggs A."/>
            <person name="Gujja S."/>
            <person name="Hansen M."/>
            <person name="Howarth C."/>
            <person name="Imamovic A."/>
            <person name="Larimer J."/>
            <person name="McCowan C."/>
            <person name="Murphy C."/>
            <person name="Pearson M."/>
            <person name="Priest M."/>
            <person name="Roberts A."/>
            <person name="Saif S."/>
            <person name="Shea T."/>
            <person name="Sykes S."/>
            <person name="Wortman J."/>
            <person name="Nusbaum C."/>
            <person name="Birren B."/>
        </authorList>
    </citation>
    <scope>NUCLEOTIDE SEQUENCE</scope>
    <source>
        <strain evidence="6">CBS 10117</strain>
    </source>
</reference>
<sequence>MSHYTNNTKAKPRRPPGGSLNPTLTSNSNQIHPHLGSNAGSRGSLTEDQKGEIKEAFELFDLDKDGAIDYHELKVAMRALGFDMKKSEVMKLLKDLGGDDGLMDFSAFERIMTEKILARNPETELRRAFELFDDDRTGRISLKNLKRVARELGENLGEEELQAMIDEFDLDQDGEINLDEFLAIMLDGE</sequence>
<dbReference type="GeneID" id="28963764"/>
<dbReference type="KEGG" id="kdj:28963764"/>
<dbReference type="PROSITE" id="PS00018">
    <property type="entry name" value="EF_HAND_1"/>
    <property type="match status" value="2"/>
</dbReference>
<dbReference type="InterPro" id="IPR018247">
    <property type="entry name" value="EF_Hand_1_Ca_BS"/>
</dbReference>
<dbReference type="GO" id="GO:0030474">
    <property type="term" value="P:spindle pole body duplication"/>
    <property type="evidence" value="ECO:0007669"/>
    <property type="project" value="UniProtKB-ARBA"/>
</dbReference>
<evidence type="ECO:0000256" key="3">
    <source>
        <dbReference type="ARBA" id="ARBA00022837"/>
    </source>
</evidence>
<name>A0AAJ8MDR7_9TREE</name>
<evidence type="ECO:0000259" key="5">
    <source>
        <dbReference type="PROSITE" id="PS50222"/>
    </source>
</evidence>
<dbReference type="EMBL" id="CP144530">
    <property type="protein sequence ID" value="WWC57533.1"/>
    <property type="molecule type" value="Genomic_DNA"/>
</dbReference>
<dbReference type="CDD" id="cd00051">
    <property type="entry name" value="EFh"/>
    <property type="match status" value="2"/>
</dbReference>
<dbReference type="SUPFAM" id="SSF47473">
    <property type="entry name" value="EF-hand"/>
    <property type="match status" value="1"/>
</dbReference>
<protein>
    <recommendedName>
        <fullName evidence="5">EF-hand domain-containing protein</fullName>
    </recommendedName>
</protein>
<accession>A0AAJ8MDR7</accession>
<gene>
    <name evidence="6" type="ORF">I303_100065</name>
</gene>
<dbReference type="RefSeq" id="XP_018266096.2">
    <property type="nucleotide sequence ID" value="XM_018403442.2"/>
</dbReference>
<evidence type="ECO:0000313" key="7">
    <source>
        <dbReference type="Proteomes" id="UP000078595"/>
    </source>
</evidence>
<reference evidence="6" key="2">
    <citation type="submission" date="2024-02" db="EMBL/GenBank/DDBJ databases">
        <title>Comparative genomics of Cryptococcus and Kwoniella reveals pathogenesis evolution and contrasting modes of karyotype evolution via chromosome fusion or intercentromeric recombination.</title>
        <authorList>
            <person name="Coelho M.A."/>
            <person name="David-Palma M."/>
            <person name="Shea T."/>
            <person name="Bowers K."/>
            <person name="McGinley-Smith S."/>
            <person name="Mohammad A.W."/>
            <person name="Gnirke A."/>
            <person name="Yurkov A.M."/>
            <person name="Nowrousian M."/>
            <person name="Sun S."/>
            <person name="Cuomo C.A."/>
            <person name="Heitman J."/>
        </authorList>
    </citation>
    <scope>NUCLEOTIDE SEQUENCE</scope>
    <source>
        <strain evidence="6">CBS 10117</strain>
    </source>
</reference>
<keyword evidence="1" id="KW-0479">Metal-binding</keyword>
<proteinExistence type="predicted"/>
<keyword evidence="2" id="KW-0677">Repeat</keyword>
<dbReference type="InterPro" id="IPR002048">
    <property type="entry name" value="EF_hand_dom"/>
</dbReference>
<dbReference type="GO" id="GO:0005509">
    <property type="term" value="F:calcium ion binding"/>
    <property type="evidence" value="ECO:0007669"/>
    <property type="project" value="InterPro"/>
</dbReference>
<evidence type="ECO:0000256" key="2">
    <source>
        <dbReference type="ARBA" id="ARBA00022737"/>
    </source>
</evidence>
<evidence type="ECO:0000256" key="1">
    <source>
        <dbReference type="ARBA" id="ARBA00022723"/>
    </source>
</evidence>
<dbReference type="InterPro" id="IPR011992">
    <property type="entry name" value="EF-hand-dom_pair"/>
</dbReference>
<keyword evidence="3" id="KW-0106">Calcium</keyword>
<dbReference type="GO" id="GO:0005825">
    <property type="term" value="C:half bridge of spindle pole body"/>
    <property type="evidence" value="ECO:0007669"/>
    <property type="project" value="UniProtKB-ARBA"/>
</dbReference>
<dbReference type="PANTHER" id="PTHR23048">
    <property type="entry name" value="MYOSIN LIGHT CHAIN 1, 3"/>
    <property type="match status" value="1"/>
</dbReference>
<organism evidence="6 7">
    <name type="scientific">Kwoniella dejecticola CBS 10117</name>
    <dbReference type="NCBI Taxonomy" id="1296121"/>
    <lineage>
        <taxon>Eukaryota</taxon>
        <taxon>Fungi</taxon>
        <taxon>Dikarya</taxon>
        <taxon>Basidiomycota</taxon>
        <taxon>Agaricomycotina</taxon>
        <taxon>Tremellomycetes</taxon>
        <taxon>Tremellales</taxon>
        <taxon>Cryptococcaceae</taxon>
        <taxon>Kwoniella</taxon>
    </lineage>
</organism>
<dbReference type="Proteomes" id="UP000078595">
    <property type="component" value="Chromosome 1"/>
</dbReference>
<dbReference type="FunFam" id="1.10.238.10:FF:000077">
    <property type="entry name" value="Centrin 1"/>
    <property type="match status" value="1"/>
</dbReference>
<dbReference type="PANTHER" id="PTHR23048:SF48">
    <property type="entry name" value="CENTRIN 3"/>
    <property type="match status" value="1"/>
</dbReference>
<feature type="domain" description="EF-hand" evidence="5">
    <location>
        <begin position="120"/>
        <end position="155"/>
    </location>
</feature>
<dbReference type="Pfam" id="PF13499">
    <property type="entry name" value="EF-hand_7"/>
    <property type="match status" value="2"/>
</dbReference>
<feature type="domain" description="EF-hand" evidence="5">
    <location>
        <begin position="156"/>
        <end position="189"/>
    </location>
</feature>
<keyword evidence="7" id="KW-1185">Reference proteome</keyword>
<dbReference type="InterPro" id="IPR050230">
    <property type="entry name" value="CALM/Myosin/TropC-like"/>
</dbReference>